<reference evidence="6 7" key="1">
    <citation type="journal article" date="2005" name="PLoS Biol.">
        <title>The genomes of Oryza sativa: a history of duplications.</title>
        <authorList>
            <person name="Yu J."/>
            <person name="Wang J."/>
            <person name="Lin W."/>
            <person name="Li S."/>
            <person name="Li H."/>
            <person name="Zhou J."/>
            <person name="Ni P."/>
            <person name="Dong W."/>
            <person name="Hu S."/>
            <person name="Zeng C."/>
            <person name="Zhang J."/>
            <person name="Zhang Y."/>
            <person name="Li R."/>
            <person name="Xu Z."/>
            <person name="Li S."/>
            <person name="Li X."/>
            <person name="Zheng H."/>
            <person name="Cong L."/>
            <person name="Lin L."/>
            <person name="Yin J."/>
            <person name="Geng J."/>
            <person name="Li G."/>
            <person name="Shi J."/>
            <person name="Liu J."/>
            <person name="Lv H."/>
            <person name="Li J."/>
            <person name="Wang J."/>
            <person name="Deng Y."/>
            <person name="Ran L."/>
            <person name="Shi X."/>
            <person name="Wang X."/>
            <person name="Wu Q."/>
            <person name="Li C."/>
            <person name="Ren X."/>
            <person name="Wang J."/>
            <person name="Wang X."/>
            <person name="Li D."/>
            <person name="Liu D."/>
            <person name="Zhang X."/>
            <person name="Ji Z."/>
            <person name="Zhao W."/>
            <person name="Sun Y."/>
            <person name="Zhang Z."/>
            <person name="Bao J."/>
            <person name="Han Y."/>
            <person name="Dong L."/>
            <person name="Ji J."/>
            <person name="Chen P."/>
            <person name="Wu S."/>
            <person name="Liu J."/>
            <person name="Xiao Y."/>
            <person name="Bu D."/>
            <person name="Tan J."/>
            <person name="Yang L."/>
            <person name="Ye C."/>
            <person name="Zhang J."/>
            <person name="Xu J."/>
            <person name="Zhou Y."/>
            <person name="Yu Y."/>
            <person name="Zhang B."/>
            <person name="Zhuang S."/>
            <person name="Wei H."/>
            <person name="Liu B."/>
            <person name="Lei M."/>
            <person name="Yu H."/>
            <person name="Li Y."/>
            <person name="Xu H."/>
            <person name="Wei S."/>
            <person name="He X."/>
            <person name="Fang L."/>
            <person name="Zhang Z."/>
            <person name="Zhang Y."/>
            <person name="Huang X."/>
            <person name="Su Z."/>
            <person name="Tong W."/>
            <person name="Li J."/>
            <person name="Tong Z."/>
            <person name="Li S."/>
            <person name="Ye J."/>
            <person name="Wang L."/>
            <person name="Fang L."/>
            <person name="Lei T."/>
            <person name="Chen C."/>
            <person name="Chen H."/>
            <person name="Xu Z."/>
            <person name="Li H."/>
            <person name="Huang H."/>
            <person name="Zhang F."/>
            <person name="Xu H."/>
            <person name="Li N."/>
            <person name="Zhao C."/>
            <person name="Li S."/>
            <person name="Dong L."/>
            <person name="Huang Y."/>
            <person name="Li L."/>
            <person name="Xi Y."/>
            <person name="Qi Q."/>
            <person name="Li W."/>
            <person name="Zhang B."/>
            <person name="Hu W."/>
            <person name="Zhang Y."/>
            <person name="Tian X."/>
            <person name="Jiao Y."/>
            <person name="Liang X."/>
            <person name="Jin J."/>
            <person name="Gao L."/>
            <person name="Zheng W."/>
            <person name="Hao B."/>
            <person name="Liu S."/>
            <person name="Wang W."/>
            <person name="Yuan L."/>
            <person name="Cao M."/>
            <person name="McDermott J."/>
            <person name="Samudrala R."/>
            <person name="Wang J."/>
            <person name="Wong G.K."/>
            <person name="Yang H."/>
        </authorList>
    </citation>
    <scope>NUCLEOTIDE SEQUENCE [LARGE SCALE GENOMIC DNA]</scope>
    <source>
        <strain evidence="7">cv. 93-11</strain>
    </source>
</reference>
<dbReference type="Gene3D" id="3.40.50.300">
    <property type="entry name" value="P-loop containing nucleotide triphosphate hydrolases"/>
    <property type="match status" value="1"/>
</dbReference>
<proteinExistence type="predicted"/>
<dbReference type="InterPro" id="IPR003593">
    <property type="entry name" value="AAA+_ATPase"/>
</dbReference>
<dbReference type="GO" id="GO:0016887">
    <property type="term" value="F:ATP hydrolysis activity"/>
    <property type="evidence" value="ECO:0007669"/>
    <property type="project" value="InterPro"/>
</dbReference>
<feature type="region of interest" description="Disordered" evidence="4">
    <location>
        <begin position="23"/>
        <end position="48"/>
    </location>
</feature>
<dbReference type="Proteomes" id="UP000007015">
    <property type="component" value="Chromosome 6"/>
</dbReference>
<evidence type="ECO:0000256" key="1">
    <source>
        <dbReference type="ARBA" id="ARBA00022448"/>
    </source>
</evidence>
<gene>
    <name evidence="6" type="ORF">OsI_24312</name>
</gene>
<keyword evidence="7" id="KW-1185">Reference proteome</keyword>
<evidence type="ECO:0000313" key="7">
    <source>
        <dbReference type="Proteomes" id="UP000007015"/>
    </source>
</evidence>
<dbReference type="SUPFAM" id="SSF52540">
    <property type="entry name" value="P-loop containing nucleoside triphosphate hydrolases"/>
    <property type="match status" value="1"/>
</dbReference>
<dbReference type="Gramene" id="BGIOSGA020609-TA">
    <property type="protein sequence ID" value="BGIOSGA020609-PA"/>
    <property type="gene ID" value="BGIOSGA020609"/>
</dbReference>
<dbReference type="InterPro" id="IPR005670">
    <property type="entry name" value="PstB-like"/>
</dbReference>
<evidence type="ECO:0000256" key="4">
    <source>
        <dbReference type="SAM" id="MobiDB-lite"/>
    </source>
</evidence>
<dbReference type="Pfam" id="PF00005">
    <property type="entry name" value="ABC_tran"/>
    <property type="match status" value="1"/>
</dbReference>
<evidence type="ECO:0000256" key="3">
    <source>
        <dbReference type="ARBA" id="ARBA00022840"/>
    </source>
</evidence>
<dbReference type="GO" id="GO:0012506">
    <property type="term" value="C:vesicle membrane"/>
    <property type="evidence" value="ECO:0007669"/>
    <property type="project" value="EnsemblPlants"/>
</dbReference>
<dbReference type="PANTHER" id="PTHR43423">
    <property type="entry name" value="ABC TRANSPORTER I FAMILY MEMBER 17"/>
    <property type="match status" value="1"/>
</dbReference>
<keyword evidence="1" id="KW-0813">Transport</keyword>
<accession>B8B231</accession>
<keyword evidence="2" id="KW-0547">Nucleotide-binding</keyword>
<dbReference type="HOGENOM" id="CLU_000604_1_22_1"/>
<dbReference type="AlphaFoldDB" id="B8B231"/>
<sequence>MRRLGLSLHHDTSPSFAALACNQRPPPNGTVHACSKSRPPQLEPGKVGKKPIKKTMRIARIPTSIPPHLRLPLDLSAVSPMGSASEHDVREHLLDVDGVGEEGAAAAAGPKIRVRGLTRRSEARGEEILRGVDLDVPHGVVVGVIGPSGSGKSTLLRALNRLWEPAPGAVLLDGVDICGIDVLALRRKVGMLFQLPAMFDDKNYFEEYFYCWRNYNYPKLPKVVFEGTVADNVRYGPQLQGKKLTDAEVQSLLSLADLDPALCSKPASELSVGQAQRVALARTLANDPEVLLLDEPTSALDPISTQNIEEAIVRLKKTRGLTTVMVSHSVKQIQRIADLVCLLVAGEVVEVLPPSELSEAKHPMARRFLELS</sequence>
<dbReference type="GO" id="GO:0005460">
    <property type="term" value="F:UDP-glucose transmembrane transporter activity"/>
    <property type="evidence" value="ECO:0007669"/>
    <property type="project" value="EnsemblPlants"/>
</dbReference>
<evidence type="ECO:0000256" key="2">
    <source>
        <dbReference type="ARBA" id="ARBA00022741"/>
    </source>
</evidence>
<dbReference type="InterPro" id="IPR003439">
    <property type="entry name" value="ABC_transporter-like_ATP-bd"/>
</dbReference>
<dbReference type="PANTHER" id="PTHR43423:SF1">
    <property type="entry name" value="ABC TRANSPORTER I FAMILY MEMBER 17"/>
    <property type="match status" value="1"/>
</dbReference>
<keyword evidence="3" id="KW-0067">ATP-binding</keyword>
<dbReference type="SMART" id="SM00382">
    <property type="entry name" value="AAA"/>
    <property type="match status" value="1"/>
</dbReference>
<dbReference type="PROSITE" id="PS50893">
    <property type="entry name" value="ABC_TRANSPORTER_2"/>
    <property type="match status" value="1"/>
</dbReference>
<organism evidence="6 7">
    <name type="scientific">Oryza sativa subsp. indica</name>
    <name type="common">Rice</name>
    <dbReference type="NCBI Taxonomy" id="39946"/>
    <lineage>
        <taxon>Eukaryota</taxon>
        <taxon>Viridiplantae</taxon>
        <taxon>Streptophyta</taxon>
        <taxon>Embryophyta</taxon>
        <taxon>Tracheophyta</taxon>
        <taxon>Spermatophyta</taxon>
        <taxon>Magnoliopsida</taxon>
        <taxon>Liliopsida</taxon>
        <taxon>Poales</taxon>
        <taxon>Poaceae</taxon>
        <taxon>BOP clade</taxon>
        <taxon>Oryzoideae</taxon>
        <taxon>Oryzeae</taxon>
        <taxon>Oryzinae</taxon>
        <taxon>Oryza</taxon>
        <taxon>Oryza sativa</taxon>
    </lineage>
</organism>
<dbReference type="GO" id="GO:0005315">
    <property type="term" value="F:phosphate transmembrane transporter activity"/>
    <property type="evidence" value="ECO:0007669"/>
    <property type="project" value="InterPro"/>
</dbReference>
<dbReference type="InterPro" id="IPR027417">
    <property type="entry name" value="P-loop_NTPase"/>
</dbReference>
<dbReference type="CDD" id="cd03260">
    <property type="entry name" value="ABC_PstB_phosphate_transporter"/>
    <property type="match status" value="1"/>
</dbReference>
<dbReference type="PROSITE" id="PS00211">
    <property type="entry name" value="ABC_TRANSPORTER_1"/>
    <property type="match status" value="1"/>
</dbReference>
<dbReference type="GO" id="GO:0035435">
    <property type="term" value="P:phosphate ion transmembrane transport"/>
    <property type="evidence" value="ECO:0007669"/>
    <property type="project" value="InterPro"/>
</dbReference>
<dbReference type="GO" id="GO:0010044">
    <property type="term" value="P:response to aluminum ion"/>
    <property type="evidence" value="ECO:0007669"/>
    <property type="project" value="EnsemblPlants"/>
</dbReference>
<feature type="domain" description="ABC transporter" evidence="5">
    <location>
        <begin position="112"/>
        <end position="370"/>
    </location>
</feature>
<evidence type="ECO:0000313" key="6">
    <source>
        <dbReference type="EMBL" id="EEC81244.1"/>
    </source>
</evidence>
<dbReference type="InterPro" id="IPR017871">
    <property type="entry name" value="ABC_transporter-like_CS"/>
</dbReference>
<dbReference type="STRING" id="39946.B8B231"/>
<name>B8B231_ORYSI</name>
<dbReference type="OMA" id="AFMYMGD"/>
<protein>
    <recommendedName>
        <fullName evidence="5">ABC transporter domain-containing protein</fullName>
    </recommendedName>
</protein>
<evidence type="ECO:0000259" key="5">
    <source>
        <dbReference type="PROSITE" id="PS50893"/>
    </source>
</evidence>
<dbReference type="GO" id="GO:0005524">
    <property type="term" value="F:ATP binding"/>
    <property type="evidence" value="ECO:0007669"/>
    <property type="project" value="UniProtKB-KW"/>
</dbReference>
<dbReference type="EMBL" id="CM000131">
    <property type="protein sequence ID" value="EEC81244.1"/>
    <property type="molecule type" value="Genomic_DNA"/>
</dbReference>